<evidence type="ECO:0000259" key="1">
    <source>
        <dbReference type="PROSITE" id="PS50006"/>
    </source>
</evidence>
<evidence type="ECO:0000259" key="2">
    <source>
        <dbReference type="PROSITE" id="PS50011"/>
    </source>
</evidence>
<dbReference type="Proteomes" id="UP000695000">
    <property type="component" value="Unplaced"/>
</dbReference>
<dbReference type="GeneID" id="108558766"/>
<dbReference type="SMART" id="SM00220">
    <property type="entry name" value="S_TKc"/>
    <property type="match status" value="1"/>
</dbReference>
<dbReference type="InterPro" id="IPR011009">
    <property type="entry name" value="Kinase-like_dom_sf"/>
</dbReference>
<dbReference type="InterPro" id="IPR000253">
    <property type="entry name" value="FHA_dom"/>
</dbReference>
<protein>
    <submittedName>
        <fullName evidence="4">Ovarian-specific serine/threonine-protein kinase Lok-like</fullName>
    </submittedName>
</protein>
<dbReference type="SMART" id="SM00240">
    <property type="entry name" value="FHA"/>
    <property type="match status" value="1"/>
</dbReference>
<organism evidence="3 4">
    <name type="scientific">Nicrophorus vespilloides</name>
    <name type="common">Boreal carrion beetle</name>
    <dbReference type="NCBI Taxonomy" id="110193"/>
    <lineage>
        <taxon>Eukaryota</taxon>
        <taxon>Metazoa</taxon>
        <taxon>Ecdysozoa</taxon>
        <taxon>Arthropoda</taxon>
        <taxon>Hexapoda</taxon>
        <taxon>Insecta</taxon>
        <taxon>Pterygota</taxon>
        <taxon>Neoptera</taxon>
        <taxon>Endopterygota</taxon>
        <taxon>Coleoptera</taxon>
        <taxon>Polyphaga</taxon>
        <taxon>Staphyliniformia</taxon>
        <taxon>Silphidae</taxon>
        <taxon>Nicrophorinae</taxon>
        <taxon>Nicrophorus</taxon>
    </lineage>
</organism>
<dbReference type="CDD" id="cd22666">
    <property type="entry name" value="FHA_CHK2"/>
    <property type="match status" value="1"/>
</dbReference>
<dbReference type="Pfam" id="PF00498">
    <property type="entry name" value="FHA"/>
    <property type="match status" value="1"/>
</dbReference>
<evidence type="ECO:0000313" key="3">
    <source>
        <dbReference type="Proteomes" id="UP000695000"/>
    </source>
</evidence>
<dbReference type="Gene3D" id="1.10.510.10">
    <property type="entry name" value="Transferase(Phosphotransferase) domain 1"/>
    <property type="match status" value="1"/>
</dbReference>
<accession>A0ABM1M9M1</accession>
<dbReference type="SUPFAM" id="SSF49879">
    <property type="entry name" value="SMAD/FHA domain"/>
    <property type="match status" value="1"/>
</dbReference>
<dbReference type="PANTHER" id="PTHR24347">
    <property type="entry name" value="SERINE/THREONINE-PROTEIN KINASE"/>
    <property type="match status" value="1"/>
</dbReference>
<dbReference type="Gene3D" id="2.60.200.20">
    <property type="match status" value="1"/>
</dbReference>
<name>A0ABM1M9M1_NICVS</name>
<evidence type="ECO:0000313" key="4">
    <source>
        <dbReference type="RefSeq" id="XP_017771271.1"/>
    </source>
</evidence>
<feature type="domain" description="Protein kinase" evidence="2">
    <location>
        <begin position="152"/>
        <end position="418"/>
    </location>
</feature>
<sequence>MSTALPETQTPEFLSLTPTMKNNIKPALNPWGRLYSTYIFLEPFDLVQMSFTLGRAENSDVIITADKVPVHRVTNISKVHFKIYKENGLVYITDLSKNGTFINGKLIGKGNMNILQNDDEIAIGFKGLKVYVFKTMQSDDNKYLPPELRKKYQVSRVLGTGACGEVRLVFDKETCIPYAVKKVVKGKNSASTQHMLNHPSKINAEINILRSLDHPFIISMKNIVETEECVFMVLEYMEGGELNDLILSTQRISEEQVKFLFYQILLAVQYLHSKGITHRDLKPENVLLQECKPSSMIKISDFGLSKILSDENDLMKTVCGTPSYVAPEILDRSVDAYTQKIDVWSLGVLLFYMLSQDLPFRAPERTLLNRKILNGYYEFSGDVWKTVSESAKDLVKSMLTLNPEDRISIEQIVAHEWIQKDNLTVQKVEYILFGQKETMCVDDNDSDNDDDSIIYSPRLKRSKLSESILD</sequence>
<dbReference type="InterPro" id="IPR008271">
    <property type="entry name" value="Ser/Thr_kinase_AS"/>
</dbReference>
<feature type="domain" description="FHA" evidence="1">
    <location>
        <begin position="51"/>
        <end position="107"/>
    </location>
</feature>
<keyword evidence="3" id="KW-1185">Reference proteome</keyword>
<dbReference type="InterPro" id="IPR000719">
    <property type="entry name" value="Prot_kinase_dom"/>
</dbReference>
<reference evidence="4" key="1">
    <citation type="submission" date="2025-08" db="UniProtKB">
        <authorList>
            <consortium name="RefSeq"/>
        </authorList>
    </citation>
    <scope>IDENTIFICATION</scope>
    <source>
        <tissue evidence="4">Whole Larva</tissue>
    </source>
</reference>
<dbReference type="PROSITE" id="PS50006">
    <property type="entry name" value="FHA_DOMAIN"/>
    <property type="match status" value="1"/>
</dbReference>
<dbReference type="RefSeq" id="XP_017771271.1">
    <property type="nucleotide sequence ID" value="XM_017915782.1"/>
</dbReference>
<dbReference type="Pfam" id="PF00069">
    <property type="entry name" value="Pkinase"/>
    <property type="match status" value="1"/>
</dbReference>
<dbReference type="InterPro" id="IPR008984">
    <property type="entry name" value="SMAD_FHA_dom_sf"/>
</dbReference>
<dbReference type="SUPFAM" id="SSF56112">
    <property type="entry name" value="Protein kinase-like (PK-like)"/>
    <property type="match status" value="1"/>
</dbReference>
<gene>
    <name evidence="4" type="primary">LOC108558766</name>
</gene>
<dbReference type="PROSITE" id="PS00108">
    <property type="entry name" value="PROTEIN_KINASE_ST"/>
    <property type="match status" value="1"/>
</dbReference>
<dbReference type="PROSITE" id="PS50011">
    <property type="entry name" value="PROTEIN_KINASE_DOM"/>
    <property type="match status" value="1"/>
</dbReference>
<proteinExistence type="predicted"/>